<comment type="subcellular location">
    <subcellularLocation>
        <location evidence="1">Membrane</location>
        <topology evidence="1">Multi-pass membrane protein</topology>
    </subcellularLocation>
</comment>
<sequence length="371" mass="39280">MGDWIIVAGQITLGLALLVAGGELLVRGAVAIASALRISPLVIGLTVVAFGTSAPELGVSLQASLSGSSDVAVGNVVGSNIVNILLVLGAASMITPLLVSSQLIRLDVPIMIAASFVVWWMGLDGVINRFEGAILFASLLVYLTFCIRKSRKESRAVQREFEQEYGEAAVAEDQLTKKHHLSVDFLLILAGLVLLGLGSRWLVAGATTVATALGVSQLVIGLTVVAIGTSLPEVVTSVVASYRGERDIAVGNVVGSNLFNLLCVLGLTATVSPMGVAVSSAASQFDIPVMVGVAVICMPIFFTDSIISRWEGALFVTYYVAYNTFVVLTAKNPLQPQQMHQWLMWAVLPLVLFPIATSMIFPLLARRKQSK</sequence>
<feature type="domain" description="Sodium/calcium exchanger membrane region" evidence="6">
    <location>
        <begin position="185"/>
        <end position="327"/>
    </location>
</feature>
<accession>A0A5C5Z5A0</accession>
<dbReference type="InterPro" id="IPR044880">
    <property type="entry name" value="NCX_ion-bd_dom_sf"/>
</dbReference>
<dbReference type="NCBIfam" id="TIGR00367">
    <property type="entry name" value="calcium/sodium antiporter"/>
    <property type="match status" value="1"/>
</dbReference>
<feature type="transmembrane region" description="Helical" evidence="5">
    <location>
        <begin position="106"/>
        <end position="123"/>
    </location>
</feature>
<dbReference type="Gene3D" id="1.20.1420.30">
    <property type="entry name" value="NCX, central ion-binding region"/>
    <property type="match status" value="1"/>
</dbReference>
<feature type="transmembrane region" description="Helical" evidence="5">
    <location>
        <begin position="38"/>
        <end position="61"/>
    </location>
</feature>
<name>A0A5C5Z5A0_9BACT</name>
<evidence type="ECO:0000313" key="8">
    <source>
        <dbReference type="Proteomes" id="UP000315010"/>
    </source>
</evidence>
<feature type="transmembrane region" description="Helical" evidence="5">
    <location>
        <begin position="185"/>
        <end position="203"/>
    </location>
</feature>
<feature type="transmembrane region" description="Helical" evidence="5">
    <location>
        <begin position="129"/>
        <end position="147"/>
    </location>
</feature>
<feature type="transmembrane region" description="Helical" evidence="5">
    <location>
        <begin position="6"/>
        <end position="26"/>
    </location>
</feature>
<comment type="caution">
    <text evidence="7">The sequence shown here is derived from an EMBL/GenBank/DDBJ whole genome shotgun (WGS) entry which is preliminary data.</text>
</comment>
<proteinExistence type="predicted"/>
<keyword evidence="8" id="KW-1185">Reference proteome</keyword>
<dbReference type="PANTHER" id="PTHR10846:SF8">
    <property type="entry name" value="INNER MEMBRANE PROTEIN YRBG"/>
    <property type="match status" value="1"/>
</dbReference>
<feature type="transmembrane region" description="Helical" evidence="5">
    <location>
        <begin position="81"/>
        <end position="99"/>
    </location>
</feature>
<dbReference type="InterPro" id="IPR004481">
    <property type="entry name" value="K/Na/Ca-exchanger"/>
</dbReference>
<keyword evidence="3 5" id="KW-1133">Transmembrane helix</keyword>
<dbReference type="RefSeq" id="WP_419194514.1">
    <property type="nucleotide sequence ID" value="NZ_SJPJ01000001.1"/>
</dbReference>
<feature type="transmembrane region" description="Helical" evidence="5">
    <location>
        <begin position="342"/>
        <end position="365"/>
    </location>
</feature>
<dbReference type="GO" id="GO:0005262">
    <property type="term" value="F:calcium channel activity"/>
    <property type="evidence" value="ECO:0007669"/>
    <property type="project" value="TreeGrafter"/>
</dbReference>
<dbReference type="InterPro" id="IPR004837">
    <property type="entry name" value="NaCa_Exmemb"/>
</dbReference>
<feature type="domain" description="Sodium/calcium exchanger membrane region" evidence="6">
    <location>
        <begin position="9"/>
        <end position="147"/>
    </location>
</feature>
<feature type="transmembrane region" description="Helical" evidence="5">
    <location>
        <begin position="281"/>
        <end position="301"/>
    </location>
</feature>
<evidence type="ECO:0000256" key="5">
    <source>
        <dbReference type="SAM" id="Phobius"/>
    </source>
</evidence>
<evidence type="ECO:0000256" key="4">
    <source>
        <dbReference type="ARBA" id="ARBA00023136"/>
    </source>
</evidence>
<evidence type="ECO:0000256" key="3">
    <source>
        <dbReference type="ARBA" id="ARBA00022989"/>
    </source>
</evidence>
<evidence type="ECO:0000256" key="2">
    <source>
        <dbReference type="ARBA" id="ARBA00022692"/>
    </source>
</evidence>
<gene>
    <name evidence="7" type="primary">yrbG</name>
    <name evidence="7" type="ORF">CA13_38480</name>
</gene>
<dbReference type="EMBL" id="SJPJ01000001">
    <property type="protein sequence ID" value="TWT82385.1"/>
    <property type="molecule type" value="Genomic_DNA"/>
</dbReference>
<protein>
    <submittedName>
        <fullName evidence="7">Inner membrane protein YrbG</fullName>
    </submittedName>
</protein>
<keyword evidence="2 5" id="KW-0812">Transmembrane</keyword>
<dbReference type="GO" id="GO:0006874">
    <property type="term" value="P:intracellular calcium ion homeostasis"/>
    <property type="evidence" value="ECO:0007669"/>
    <property type="project" value="TreeGrafter"/>
</dbReference>
<feature type="transmembrane region" description="Helical" evidence="5">
    <location>
        <begin position="313"/>
        <end position="330"/>
    </location>
</feature>
<evidence type="ECO:0000256" key="1">
    <source>
        <dbReference type="ARBA" id="ARBA00004141"/>
    </source>
</evidence>
<reference evidence="7 8" key="1">
    <citation type="submission" date="2019-02" db="EMBL/GenBank/DDBJ databases">
        <title>Deep-cultivation of Planctomycetes and their phenomic and genomic characterization uncovers novel biology.</title>
        <authorList>
            <person name="Wiegand S."/>
            <person name="Jogler M."/>
            <person name="Boedeker C."/>
            <person name="Pinto D."/>
            <person name="Vollmers J."/>
            <person name="Rivas-Marin E."/>
            <person name="Kohn T."/>
            <person name="Peeters S.H."/>
            <person name="Heuer A."/>
            <person name="Rast P."/>
            <person name="Oberbeckmann S."/>
            <person name="Bunk B."/>
            <person name="Jeske O."/>
            <person name="Meyerdierks A."/>
            <person name="Storesund J.E."/>
            <person name="Kallscheuer N."/>
            <person name="Luecker S."/>
            <person name="Lage O.M."/>
            <person name="Pohl T."/>
            <person name="Merkel B.J."/>
            <person name="Hornburger P."/>
            <person name="Mueller R.-W."/>
            <person name="Bruemmer F."/>
            <person name="Labrenz M."/>
            <person name="Spormann A.M."/>
            <person name="Op Den Camp H."/>
            <person name="Overmann J."/>
            <person name="Amann R."/>
            <person name="Jetten M.S.M."/>
            <person name="Mascher T."/>
            <person name="Medema M.H."/>
            <person name="Devos D.P."/>
            <person name="Kaster A.-K."/>
            <person name="Ovreas L."/>
            <person name="Rohde M."/>
            <person name="Galperin M.Y."/>
            <person name="Jogler C."/>
        </authorList>
    </citation>
    <scope>NUCLEOTIDE SEQUENCE [LARGE SCALE GENOMIC DNA]</scope>
    <source>
        <strain evidence="7 8">CA13</strain>
    </source>
</reference>
<dbReference type="PANTHER" id="PTHR10846">
    <property type="entry name" value="SODIUM/POTASSIUM/CALCIUM EXCHANGER"/>
    <property type="match status" value="1"/>
</dbReference>
<dbReference type="Proteomes" id="UP000315010">
    <property type="component" value="Unassembled WGS sequence"/>
</dbReference>
<evidence type="ECO:0000313" key="7">
    <source>
        <dbReference type="EMBL" id="TWT82385.1"/>
    </source>
</evidence>
<keyword evidence="4 5" id="KW-0472">Membrane</keyword>
<dbReference type="Pfam" id="PF01699">
    <property type="entry name" value="Na_Ca_ex"/>
    <property type="match status" value="2"/>
</dbReference>
<dbReference type="AlphaFoldDB" id="A0A5C5Z5A0"/>
<dbReference type="GO" id="GO:0005886">
    <property type="term" value="C:plasma membrane"/>
    <property type="evidence" value="ECO:0007669"/>
    <property type="project" value="TreeGrafter"/>
</dbReference>
<dbReference type="GO" id="GO:0008273">
    <property type="term" value="F:calcium, potassium:sodium antiporter activity"/>
    <property type="evidence" value="ECO:0007669"/>
    <property type="project" value="TreeGrafter"/>
</dbReference>
<organism evidence="7 8">
    <name type="scientific">Novipirellula herctigrandis</name>
    <dbReference type="NCBI Taxonomy" id="2527986"/>
    <lineage>
        <taxon>Bacteria</taxon>
        <taxon>Pseudomonadati</taxon>
        <taxon>Planctomycetota</taxon>
        <taxon>Planctomycetia</taxon>
        <taxon>Pirellulales</taxon>
        <taxon>Pirellulaceae</taxon>
        <taxon>Novipirellula</taxon>
    </lineage>
</organism>
<evidence type="ECO:0000259" key="6">
    <source>
        <dbReference type="Pfam" id="PF01699"/>
    </source>
</evidence>
<feature type="transmembrane region" description="Helical" evidence="5">
    <location>
        <begin position="249"/>
        <end position="269"/>
    </location>
</feature>